<dbReference type="RefSeq" id="XP_015943825.1">
    <property type="nucleotide sequence ID" value="XM_016088339.1"/>
</dbReference>
<reference evidence="4" key="1">
    <citation type="journal article" date="2016" name="Nat. Genet.">
        <title>The genome sequences of Arachis duranensis and Arachis ipaensis, the diploid ancestors of cultivated peanut.</title>
        <authorList>
            <person name="Bertioli D.J."/>
            <person name="Cannon S.B."/>
            <person name="Froenicke L."/>
            <person name="Huang G."/>
            <person name="Farmer A.D."/>
            <person name="Cannon E.K."/>
            <person name="Liu X."/>
            <person name="Gao D."/>
            <person name="Clevenger J."/>
            <person name="Dash S."/>
            <person name="Ren L."/>
            <person name="Moretzsohn M.C."/>
            <person name="Shirasawa K."/>
            <person name="Huang W."/>
            <person name="Vidigal B."/>
            <person name="Abernathy B."/>
            <person name="Chu Y."/>
            <person name="Niederhuth C.E."/>
            <person name="Umale P."/>
            <person name="Araujo A.C."/>
            <person name="Kozik A."/>
            <person name="Kim K.D."/>
            <person name="Burow M.D."/>
            <person name="Varshney R.K."/>
            <person name="Wang X."/>
            <person name="Zhang X."/>
            <person name="Barkley N."/>
            <person name="Guimaraes P.M."/>
            <person name="Isobe S."/>
            <person name="Guo B."/>
            <person name="Liao B."/>
            <person name="Stalker H.T."/>
            <person name="Schmitz R.J."/>
            <person name="Scheffler B.E."/>
            <person name="Leal-Bertioli S.C."/>
            <person name="Xun X."/>
            <person name="Jackson S.A."/>
            <person name="Michelmore R."/>
            <person name="Ozias-Akins P."/>
        </authorList>
    </citation>
    <scope>NUCLEOTIDE SEQUENCE [LARGE SCALE GENOMIC DNA]</scope>
    <source>
        <strain evidence="4">cv. V14167</strain>
    </source>
</reference>
<keyword evidence="1" id="KW-0694">RNA-binding</keyword>
<dbReference type="CDD" id="cd00590">
    <property type="entry name" value="RRM_SF"/>
    <property type="match status" value="1"/>
</dbReference>
<evidence type="ECO:0000313" key="4">
    <source>
        <dbReference type="Proteomes" id="UP000515211"/>
    </source>
</evidence>
<dbReference type="OrthoDB" id="1749483at2759"/>
<sequence>MINGMALTDQRQPSAMELAAVAVSSSSSSLPSRGGTIGQVKDPRVWIREEYRRLETESFSTSVNNLPEDILKRELFQLFSWIRCINDIYLSRKQKNGGIYIFAFIRYTTKGATLKAIVEMNRMRLRGKIVFMGKAKYRRSSEVKDTNKIHHRGETRNALARQMPQEREETQKTSAISNKDLTKEKIVQDPHGKGWTKKVKVAVAKENLV</sequence>
<name>A0A6P4BPX9_ARADU</name>
<dbReference type="GO" id="GO:0003723">
    <property type="term" value="F:RNA binding"/>
    <property type="evidence" value="ECO:0007669"/>
    <property type="project" value="UniProtKB-UniRule"/>
</dbReference>
<protein>
    <submittedName>
        <fullName evidence="5">Uncharacterized protein LOC107468962</fullName>
    </submittedName>
</protein>
<dbReference type="InterPro" id="IPR035979">
    <property type="entry name" value="RBD_domain_sf"/>
</dbReference>
<dbReference type="AlphaFoldDB" id="A0A6P4BPX9"/>
<dbReference type="InterPro" id="IPR000504">
    <property type="entry name" value="RRM_dom"/>
</dbReference>
<dbReference type="Pfam" id="PF00076">
    <property type="entry name" value="RRM_1"/>
    <property type="match status" value="1"/>
</dbReference>
<proteinExistence type="predicted"/>
<dbReference type="Gene3D" id="3.30.70.330">
    <property type="match status" value="1"/>
</dbReference>
<dbReference type="SUPFAM" id="SSF54928">
    <property type="entry name" value="RNA-binding domain, RBD"/>
    <property type="match status" value="1"/>
</dbReference>
<evidence type="ECO:0000256" key="1">
    <source>
        <dbReference type="PROSITE-ProRule" id="PRU00176"/>
    </source>
</evidence>
<feature type="domain" description="RRM" evidence="3">
    <location>
        <begin position="59"/>
        <end position="137"/>
    </location>
</feature>
<feature type="region of interest" description="Disordered" evidence="2">
    <location>
        <begin position="161"/>
        <end position="189"/>
    </location>
</feature>
<dbReference type="GeneID" id="107468962"/>
<evidence type="ECO:0000313" key="5">
    <source>
        <dbReference type="RefSeq" id="XP_015943825.1"/>
    </source>
</evidence>
<accession>A0A6P4BPX9</accession>
<dbReference type="InterPro" id="IPR012677">
    <property type="entry name" value="Nucleotide-bd_a/b_plait_sf"/>
</dbReference>
<keyword evidence="4" id="KW-1185">Reference proteome</keyword>
<gene>
    <name evidence="5" type="primary">LOC107468962</name>
</gene>
<reference evidence="5" key="2">
    <citation type="submission" date="2025-08" db="UniProtKB">
        <authorList>
            <consortium name="RefSeq"/>
        </authorList>
    </citation>
    <scope>IDENTIFICATION</scope>
    <source>
        <tissue evidence="5">Whole plant</tissue>
    </source>
</reference>
<evidence type="ECO:0000256" key="2">
    <source>
        <dbReference type="SAM" id="MobiDB-lite"/>
    </source>
</evidence>
<feature type="compositionally biased region" description="Basic and acidic residues" evidence="2">
    <location>
        <begin position="180"/>
        <end position="189"/>
    </location>
</feature>
<dbReference type="PROSITE" id="PS50102">
    <property type="entry name" value="RRM"/>
    <property type="match status" value="1"/>
</dbReference>
<organism evidence="4 5">
    <name type="scientific">Arachis duranensis</name>
    <name type="common">Wild peanut</name>
    <dbReference type="NCBI Taxonomy" id="130453"/>
    <lineage>
        <taxon>Eukaryota</taxon>
        <taxon>Viridiplantae</taxon>
        <taxon>Streptophyta</taxon>
        <taxon>Embryophyta</taxon>
        <taxon>Tracheophyta</taxon>
        <taxon>Spermatophyta</taxon>
        <taxon>Magnoliopsida</taxon>
        <taxon>eudicotyledons</taxon>
        <taxon>Gunneridae</taxon>
        <taxon>Pentapetalae</taxon>
        <taxon>rosids</taxon>
        <taxon>fabids</taxon>
        <taxon>Fabales</taxon>
        <taxon>Fabaceae</taxon>
        <taxon>Papilionoideae</taxon>
        <taxon>50 kb inversion clade</taxon>
        <taxon>dalbergioids sensu lato</taxon>
        <taxon>Dalbergieae</taxon>
        <taxon>Pterocarpus clade</taxon>
        <taxon>Arachis</taxon>
    </lineage>
</organism>
<dbReference type="Proteomes" id="UP000515211">
    <property type="component" value="Chromosome 10"/>
</dbReference>
<evidence type="ECO:0000259" key="3">
    <source>
        <dbReference type="PROSITE" id="PS50102"/>
    </source>
</evidence>
<dbReference type="KEGG" id="adu:107468962"/>